<feature type="compositionally biased region" description="Acidic residues" evidence="1">
    <location>
        <begin position="421"/>
        <end position="437"/>
    </location>
</feature>
<dbReference type="VEuPathDB" id="FungiDB:PSTT_03230"/>
<sequence>PVQLPQLQSQTSLQSQVHQLAKLDYILPLQHPKMNLELCTCPECIKKTTTSPDGESILGCWVHKTTRQRHWSSHQSSSRNGFQELKLALASSSPLPKGQPAINLEDQPADAMTEPECIKYVLYFLAWLSLVCGVSQSHCRIARDWVVFIIKIFRKLPGDRNEYLNTYKDVRTITKRLGLDPELTSRTCFPKCFSLYEPEDTPTVCTYRKSKKSQVCGKSLFKSNCDRLPSYQPVSHAVKPREASFDSWLKWFLNVPGIEAEIHSWRQRVQSATKSGTENKLVDIQQSKAWLMHDDQLNDWEDDVSNDLDASFHFHDSALLHIRKAVSDIIVPRGVTQVPKNLGDPKHGKLKASEWHSLFSTYLPLSLINFFIDNPAKSVTVEKQNMLLNFSLLVMCTNIISMKLNSQDSSWSLHINKNNNSDDDGDGGDDGNDGDDGGDVKPKTRRMVQVHPDLYIALLRKLQSEDPALRHYQHIPHPDGSRVATPYAIEEDAFESASGLYVSKTKQNRLVAYHKHSQTWYGWVTHVYRLPEFNGRILVAVKALQDACLGGTMVISDSFLQGLELKVVREDTGYILLDPSELIAVCAYRHLPAWTFKYHLPLIVLRQIPHDLSPLLYPSSRE</sequence>
<proteinExistence type="predicted"/>
<reference evidence="2" key="1">
    <citation type="submission" date="2017-12" db="EMBL/GenBank/DDBJ databases">
        <title>Gene loss provides genomic basis for host adaptation in cereal stripe rust fungi.</title>
        <authorList>
            <person name="Xia C."/>
        </authorList>
    </citation>
    <scope>NUCLEOTIDE SEQUENCE [LARGE SCALE GENOMIC DNA]</scope>
    <source>
        <strain evidence="2">93-210</strain>
    </source>
</reference>
<comment type="caution">
    <text evidence="2">The sequence shown here is derived from an EMBL/GenBank/DDBJ whole genome shotgun (WGS) entry which is preliminary data.</text>
</comment>
<gene>
    <name evidence="2" type="ORF">PSTT_03230</name>
</gene>
<organism evidence="2 3">
    <name type="scientific">Puccinia striiformis</name>
    <dbReference type="NCBI Taxonomy" id="27350"/>
    <lineage>
        <taxon>Eukaryota</taxon>
        <taxon>Fungi</taxon>
        <taxon>Dikarya</taxon>
        <taxon>Basidiomycota</taxon>
        <taxon>Pucciniomycotina</taxon>
        <taxon>Pucciniomycetes</taxon>
        <taxon>Pucciniales</taxon>
        <taxon>Pucciniaceae</taxon>
        <taxon>Puccinia</taxon>
    </lineage>
</organism>
<evidence type="ECO:0000313" key="3">
    <source>
        <dbReference type="Proteomes" id="UP000239156"/>
    </source>
</evidence>
<accession>A0A2S4VX88</accession>
<feature type="non-terminal residue" evidence="2">
    <location>
        <position position="1"/>
    </location>
</feature>
<dbReference type="VEuPathDB" id="FungiDB:PSHT_02739"/>
<dbReference type="EMBL" id="PKSL01000020">
    <property type="protein sequence ID" value="POW14120.1"/>
    <property type="molecule type" value="Genomic_DNA"/>
</dbReference>
<keyword evidence="3" id="KW-1185">Reference proteome</keyword>
<dbReference type="Proteomes" id="UP000239156">
    <property type="component" value="Unassembled WGS sequence"/>
</dbReference>
<dbReference type="AlphaFoldDB" id="A0A2S4VX88"/>
<dbReference type="VEuPathDB" id="FungiDB:PSHT_01206"/>
<name>A0A2S4VX88_9BASI</name>
<feature type="non-terminal residue" evidence="2">
    <location>
        <position position="622"/>
    </location>
</feature>
<protein>
    <submittedName>
        <fullName evidence="2">Uncharacterized protein</fullName>
    </submittedName>
</protein>
<evidence type="ECO:0000256" key="1">
    <source>
        <dbReference type="SAM" id="MobiDB-lite"/>
    </source>
</evidence>
<feature type="region of interest" description="Disordered" evidence="1">
    <location>
        <begin position="415"/>
        <end position="444"/>
    </location>
</feature>
<evidence type="ECO:0000313" key="2">
    <source>
        <dbReference type="EMBL" id="POW14120.1"/>
    </source>
</evidence>